<evidence type="ECO:0000256" key="1">
    <source>
        <dbReference type="SAM" id="Coils"/>
    </source>
</evidence>
<reference evidence="3 4" key="1">
    <citation type="submission" date="2017-03" db="EMBL/GenBank/DDBJ databases">
        <title>Genome of the blue death feigning beetle - Asbolus verrucosus.</title>
        <authorList>
            <person name="Rider S.D."/>
        </authorList>
    </citation>
    <scope>NUCLEOTIDE SEQUENCE [LARGE SCALE GENOMIC DNA]</scope>
    <source>
        <strain evidence="3">Butters</strain>
        <tissue evidence="3">Head and leg muscle</tissue>
    </source>
</reference>
<dbReference type="EMBL" id="QDEB01111150">
    <property type="protein sequence ID" value="RZB49899.1"/>
    <property type="molecule type" value="Genomic_DNA"/>
</dbReference>
<feature type="non-terminal residue" evidence="3">
    <location>
        <position position="1"/>
    </location>
</feature>
<feature type="coiled-coil region" evidence="1">
    <location>
        <begin position="154"/>
        <end position="181"/>
    </location>
</feature>
<feature type="non-terminal residue" evidence="3">
    <location>
        <position position="310"/>
    </location>
</feature>
<comment type="caution">
    <text evidence="3">The sequence shown here is derived from an EMBL/GenBank/DDBJ whole genome shotgun (WGS) entry which is preliminary data.</text>
</comment>
<dbReference type="Proteomes" id="UP000292052">
    <property type="component" value="Unassembled WGS sequence"/>
</dbReference>
<accession>A0A482VDD1</accession>
<gene>
    <name evidence="3" type="ORF">BDFB_008144</name>
</gene>
<keyword evidence="1" id="KW-0175">Coiled coil</keyword>
<dbReference type="OrthoDB" id="347083at2759"/>
<keyword evidence="4" id="KW-1185">Reference proteome</keyword>
<protein>
    <submittedName>
        <fullName evidence="3">Uncharacterized protein</fullName>
    </submittedName>
</protein>
<proteinExistence type="predicted"/>
<keyword evidence="2" id="KW-0472">Membrane</keyword>
<keyword evidence="2" id="KW-1133">Transmembrane helix</keyword>
<evidence type="ECO:0000256" key="2">
    <source>
        <dbReference type="SAM" id="Phobius"/>
    </source>
</evidence>
<feature type="transmembrane region" description="Helical" evidence="2">
    <location>
        <begin position="120"/>
        <end position="139"/>
    </location>
</feature>
<evidence type="ECO:0000313" key="3">
    <source>
        <dbReference type="EMBL" id="RZB49899.1"/>
    </source>
</evidence>
<sequence length="310" mass="35409">TTNSTIRRTVDDDYYLNYDYEISNNSTNFEFKSESLLLPNPESIDSKYTVDVLPNIELPDDSLSDTDLRDHDFIDNLMYVYYGSHNRNDNSYGPEISYLVSPHNFETKRFCFMSVQKGMIVNYMLPVSLLIVITTIYSLNGIRKMNIELSKLEFSSSAESLNALRNELDNINNRKQDGTDEEVISLRESKSCLKLLCGIQTGYDIVWFIAVLALENNSDNNSMSVVYSVTSCLLNWYIFLKAKSFLPSIICVSRSMDNVLLPQDKEKTSVNNEDSISRRGSSDSVPLLINAEHCTEMRELRLDFISTISN</sequence>
<dbReference type="AlphaFoldDB" id="A0A482VDD1"/>
<evidence type="ECO:0000313" key="4">
    <source>
        <dbReference type="Proteomes" id="UP000292052"/>
    </source>
</evidence>
<name>A0A482VDD1_ASBVE</name>
<organism evidence="3 4">
    <name type="scientific">Asbolus verrucosus</name>
    <name type="common">Desert ironclad beetle</name>
    <dbReference type="NCBI Taxonomy" id="1661398"/>
    <lineage>
        <taxon>Eukaryota</taxon>
        <taxon>Metazoa</taxon>
        <taxon>Ecdysozoa</taxon>
        <taxon>Arthropoda</taxon>
        <taxon>Hexapoda</taxon>
        <taxon>Insecta</taxon>
        <taxon>Pterygota</taxon>
        <taxon>Neoptera</taxon>
        <taxon>Endopterygota</taxon>
        <taxon>Coleoptera</taxon>
        <taxon>Polyphaga</taxon>
        <taxon>Cucujiformia</taxon>
        <taxon>Tenebrionidae</taxon>
        <taxon>Pimeliinae</taxon>
        <taxon>Asbolus</taxon>
    </lineage>
</organism>
<keyword evidence="2" id="KW-0812">Transmembrane</keyword>